<evidence type="ECO:0000256" key="1">
    <source>
        <dbReference type="SAM" id="Phobius"/>
    </source>
</evidence>
<reference evidence="2 3" key="1">
    <citation type="journal article" date="2020" name="Int. J. Syst. Evol. Microbiol.">
        <title>Tenacibaculum piscium sp. nov., isolated from skin ulcers of sea-farmed fish, and description of Tenacibaculum finnmarkense sp. nov. with subdivision into genomovars finnmarkense and ulcerans.</title>
        <authorList>
            <person name="Olsen A.B."/>
            <person name="Spilsberg B."/>
            <person name="Nilsen H.K."/>
            <person name="Lagesen K."/>
            <person name="Gulla S."/>
            <person name="Avendano-Herrera R."/>
            <person name="Irgang R."/>
            <person name="Duchaud E."/>
            <person name="Colquhoun D.J."/>
        </authorList>
    </citation>
    <scope>NUCLEOTIDE SEQUENCE [LARGE SCALE GENOMIC DNA]</scope>
    <source>
        <strain evidence="2 3">TNO037</strain>
    </source>
</reference>
<keyword evidence="3" id="KW-1185">Reference proteome</keyword>
<feature type="transmembrane region" description="Helical" evidence="1">
    <location>
        <begin position="7"/>
        <end position="25"/>
    </location>
</feature>
<feature type="transmembrane region" description="Helical" evidence="1">
    <location>
        <begin position="51"/>
        <end position="70"/>
    </location>
</feature>
<dbReference type="EMBL" id="WXXV01000018">
    <property type="protein sequence ID" value="MBE7695987.1"/>
    <property type="molecule type" value="Genomic_DNA"/>
</dbReference>
<gene>
    <name evidence="2" type="ORF">F7645_11215</name>
</gene>
<name>A0AAP1RH75_9FLAO</name>
<dbReference type="RefSeq" id="WP_101956383.1">
    <property type="nucleotide sequence ID" value="NZ_JAFMUC010000002.1"/>
</dbReference>
<protein>
    <submittedName>
        <fullName evidence="2">Uncharacterized protein</fullName>
    </submittedName>
</protein>
<evidence type="ECO:0000313" key="2">
    <source>
        <dbReference type="EMBL" id="MBE7695987.1"/>
    </source>
</evidence>
<keyword evidence="1" id="KW-1133">Transmembrane helix</keyword>
<sequence>MNLKEIFKTYIFPIILLLIGAYIKAGENLKSITDYFSNSTSKLLNLLDYQFHLWQIIVFIVLFSILKVAIRKKSINETKREKKMKKSIKKIGDEHLVYINNSTDSFLFKFNAKVKNERYKILDLRPYCKNNHELILMTELCYGEYKCNCGKEINHNLFKDVESGIITSLEKNE</sequence>
<evidence type="ECO:0000313" key="3">
    <source>
        <dbReference type="Proteomes" id="UP000806077"/>
    </source>
</evidence>
<accession>A0AAP1RH75</accession>
<proteinExistence type="predicted"/>
<organism evidence="2 3">
    <name type="scientific">Tenacibaculum finnmarkense genomovar finnmarkense</name>
    <dbReference type="NCBI Taxonomy" id="1458503"/>
    <lineage>
        <taxon>Bacteria</taxon>
        <taxon>Pseudomonadati</taxon>
        <taxon>Bacteroidota</taxon>
        <taxon>Flavobacteriia</taxon>
        <taxon>Flavobacteriales</taxon>
        <taxon>Flavobacteriaceae</taxon>
        <taxon>Tenacibaculum</taxon>
        <taxon>Tenacibaculum finnmarkense</taxon>
    </lineage>
</organism>
<comment type="caution">
    <text evidence="2">The sequence shown here is derived from an EMBL/GenBank/DDBJ whole genome shotgun (WGS) entry which is preliminary data.</text>
</comment>
<dbReference type="Proteomes" id="UP000806077">
    <property type="component" value="Unassembled WGS sequence"/>
</dbReference>
<dbReference type="AlphaFoldDB" id="A0AAP1RH75"/>
<keyword evidence="1" id="KW-0472">Membrane</keyword>
<keyword evidence="1" id="KW-0812">Transmembrane</keyword>